<dbReference type="GO" id="GO:0005576">
    <property type="term" value="C:extracellular region"/>
    <property type="evidence" value="ECO:0007669"/>
    <property type="project" value="TreeGrafter"/>
</dbReference>
<reference evidence="1 2" key="1">
    <citation type="journal article" date="2014" name="Genome Announc.">
        <title>Draft Genome Sequence of Lutibaculum baratangense Strain AMV1T, Isolated from a Mud Volcano in Andamans, India.</title>
        <authorList>
            <person name="Singh A."/>
            <person name="Sreenivas A."/>
            <person name="Sathyanarayana Reddy G."/>
            <person name="Pinnaka A.K."/>
            <person name="Shivaji S."/>
        </authorList>
    </citation>
    <scope>NUCLEOTIDE SEQUENCE [LARGE SCALE GENOMIC DNA]</scope>
    <source>
        <strain evidence="1 2">AMV1</strain>
    </source>
</reference>
<organism evidence="1 2">
    <name type="scientific">Lutibaculum baratangense AMV1</name>
    <dbReference type="NCBI Taxonomy" id="631454"/>
    <lineage>
        <taxon>Bacteria</taxon>
        <taxon>Pseudomonadati</taxon>
        <taxon>Pseudomonadota</taxon>
        <taxon>Alphaproteobacteria</taxon>
        <taxon>Hyphomicrobiales</taxon>
        <taxon>Tepidamorphaceae</taxon>
        <taxon>Lutibaculum</taxon>
    </lineage>
</organism>
<dbReference type="PANTHER" id="PTHR37549:SF1">
    <property type="entry name" value="LIPOPROTEIN LPRI"/>
    <property type="match status" value="1"/>
</dbReference>
<dbReference type="eggNOG" id="COG4461">
    <property type="taxonomic scope" value="Bacteria"/>
</dbReference>
<accession>V4RD85</accession>
<evidence type="ECO:0000313" key="2">
    <source>
        <dbReference type="Proteomes" id="UP000017819"/>
    </source>
</evidence>
<dbReference type="PANTHER" id="PTHR37549">
    <property type="entry name" value="LIPOPROTEIN LPRI"/>
    <property type="match status" value="1"/>
</dbReference>
<dbReference type="AlphaFoldDB" id="V4RD85"/>
<keyword evidence="2" id="KW-1185">Reference proteome</keyword>
<name>V4RD85_9HYPH</name>
<evidence type="ECO:0008006" key="3">
    <source>
        <dbReference type="Google" id="ProtNLM"/>
    </source>
</evidence>
<dbReference type="STRING" id="631454.N177_3417"/>
<evidence type="ECO:0000313" key="1">
    <source>
        <dbReference type="EMBL" id="ESR23349.1"/>
    </source>
</evidence>
<dbReference type="EMBL" id="AWXZ01000039">
    <property type="protein sequence ID" value="ESR23349.1"/>
    <property type="molecule type" value="Genomic_DNA"/>
</dbReference>
<proteinExistence type="predicted"/>
<protein>
    <recommendedName>
        <fullName evidence="3">Lysozyme inhibitor LprI N-terminal domain-containing protein</fullName>
    </recommendedName>
</protein>
<dbReference type="InterPro" id="IPR052755">
    <property type="entry name" value="Lysozyme_Inhibitor_LprI"/>
</dbReference>
<dbReference type="Proteomes" id="UP000017819">
    <property type="component" value="Unassembled WGS sequence"/>
</dbReference>
<sequence>MVLSFECASAIRPDQTMVCASPPLAAMDIQMHTLYTVVRKFIPASEREDLVAGQRAFINTRAACGTQFECIGNAYAERITSLGQIIDSIGQAIDQIQGQQQPAQ</sequence>
<comment type="caution">
    <text evidence="1">The sequence shown here is derived from an EMBL/GenBank/DDBJ whole genome shotgun (WGS) entry which is preliminary data.</text>
</comment>
<gene>
    <name evidence="1" type="ORF">N177_3417</name>
</gene>